<gene>
    <name evidence="3" type="ORF">NCTC7915_00355</name>
    <name evidence="2" type="ORF">SAMEA4475696_00986</name>
</gene>
<dbReference type="STRING" id="1121387.GCA_000429885_01101"/>
<protein>
    <recommendedName>
        <fullName evidence="1">TY-Chap central domain-containing protein</fullName>
    </recommendedName>
</protein>
<evidence type="ECO:0000313" key="4">
    <source>
        <dbReference type="Proteomes" id="UP000242637"/>
    </source>
</evidence>
<reference evidence="2 4" key="1">
    <citation type="submission" date="2017-06" db="EMBL/GenBank/DDBJ databases">
        <authorList>
            <consortium name="Pathogen Informatics"/>
        </authorList>
    </citation>
    <scope>NUCLEOTIDE SEQUENCE [LARGE SCALE GENOMIC DNA]</scope>
    <source>
        <strain evidence="2 4">NCTC13039</strain>
    </source>
</reference>
<evidence type="ECO:0000313" key="3">
    <source>
        <dbReference type="EMBL" id="STD05024.1"/>
    </source>
</evidence>
<sequence length="160" mass="17488">MTDPTSLPSFPPPSDEHPLRGRVLDALQDEGFRPDIDADGDVSFKVEGQQLFVHTTEGDLPVMRVFGQWQIGADLPQDEMAWYKAANDLSLRLNVAKVGINNGTLVVTCEHIVRPDELVMPYVQLSYQLVLSGVQMWHQLMLGEDIFGDGSGLAGGPGAI</sequence>
<proteinExistence type="predicted"/>
<reference evidence="3 5" key="2">
    <citation type="submission" date="2018-06" db="EMBL/GenBank/DDBJ databases">
        <authorList>
            <consortium name="Pathogen Informatics"/>
            <person name="Doyle S."/>
        </authorList>
    </citation>
    <scope>NUCLEOTIDE SEQUENCE [LARGE SCALE GENOMIC DNA]</scope>
    <source>
        <strain evidence="3 5">NCTC7915</strain>
    </source>
</reference>
<dbReference type="AlphaFoldDB" id="A0A239VER3"/>
<dbReference type="KEGG" id="dco:SAMEA4475696_0986"/>
<dbReference type="Proteomes" id="UP000242637">
    <property type="component" value="Chromosome 1"/>
</dbReference>
<evidence type="ECO:0000259" key="1">
    <source>
        <dbReference type="Pfam" id="PF22551"/>
    </source>
</evidence>
<accession>A0A239VER3</accession>
<evidence type="ECO:0000313" key="2">
    <source>
        <dbReference type="EMBL" id="SNV20356.1"/>
    </source>
</evidence>
<organism evidence="2 4">
    <name type="scientific">Dermatophilus congolensis</name>
    <dbReference type="NCBI Taxonomy" id="1863"/>
    <lineage>
        <taxon>Bacteria</taxon>
        <taxon>Bacillati</taxon>
        <taxon>Actinomycetota</taxon>
        <taxon>Actinomycetes</taxon>
        <taxon>Micrococcales</taxon>
        <taxon>Dermatophilaceae</taxon>
        <taxon>Dermatophilus</taxon>
    </lineage>
</organism>
<dbReference type="Proteomes" id="UP000254118">
    <property type="component" value="Unassembled WGS sequence"/>
</dbReference>
<feature type="domain" description="TY-Chap central" evidence="1">
    <location>
        <begin position="19"/>
        <end position="110"/>
    </location>
</feature>
<dbReference type="EMBL" id="UFYA01000001">
    <property type="protein sequence ID" value="STD05024.1"/>
    <property type="molecule type" value="Genomic_DNA"/>
</dbReference>
<keyword evidence="4" id="KW-1185">Reference proteome</keyword>
<dbReference type="EMBL" id="LT906453">
    <property type="protein sequence ID" value="SNV20356.1"/>
    <property type="molecule type" value="Genomic_DNA"/>
</dbReference>
<evidence type="ECO:0000313" key="5">
    <source>
        <dbReference type="Proteomes" id="UP000254118"/>
    </source>
</evidence>
<dbReference type="Pfam" id="PF22551">
    <property type="entry name" value="TY-Chap1"/>
    <property type="match status" value="1"/>
</dbReference>
<name>A0A239VER3_9MICO</name>
<dbReference type="GeneID" id="63459229"/>
<dbReference type="RefSeq" id="WP_028327069.1">
    <property type="nucleotide sequence ID" value="NZ_JAAFNI010000001.1"/>
</dbReference>
<dbReference type="OrthoDB" id="1072676at2"/>
<dbReference type="InterPro" id="IPR054343">
    <property type="entry name" value="TY-Chap_M"/>
</dbReference>